<dbReference type="InterPro" id="IPR001296">
    <property type="entry name" value="Glyco_trans_1"/>
</dbReference>
<evidence type="ECO:0000259" key="1">
    <source>
        <dbReference type="Pfam" id="PF00534"/>
    </source>
</evidence>
<feature type="domain" description="Glycosyl transferase family 1" evidence="1">
    <location>
        <begin position="204"/>
        <end position="360"/>
    </location>
</feature>
<dbReference type="Pfam" id="PF00534">
    <property type="entry name" value="Glycos_transf_1"/>
    <property type="match status" value="1"/>
</dbReference>
<dbReference type="PANTHER" id="PTHR45947:SF3">
    <property type="entry name" value="SULFOQUINOVOSYL TRANSFERASE SQD2"/>
    <property type="match status" value="1"/>
</dbReference>
<evidence type="ECO:0000313" key="2">
    <source>
        <dbReference type="EMBL" id="MBJ7879157.1"/>
    </source>
</evidence>
<dbReference type="GO" id="GO:0016757">
    <property type="term" value="F:glycosyltransferase activity"/>
    <property type="evidence" value="ECO:0007669"/>
    <property type="project" value="InterPro"/>
</dbReference>
<accession>A0A934KHP7</accession>
<proteinExistence type="predicted"/>
<dbReference type="AlphaFoldDB" id="A0A934KHP7"/>
<organism evidence="2 3">
    <name type="scientific">Gelidibacter salicanalis</name>
    <dbReference type="NCBI Taxonomy" id="291193"/>
    <lineage>
        <taxon>Bacteria</taxon>
        <taxon>Pseudomonadati</taxon>
        <taxon>Bacteroidota</taxon>
        <taxon>Flavobacteriia</taxon>
        <taxon>Flavobacteriales</taxon>
        <taxon>Flavobacteriaceae</taxon>
        <taxon>Gelidibacter</taxon>
    </lineage>
</organism>
<dbReference type="CDD" id="cd03801">
    <property type="entry name" value="GT4_PimA-like"/>
    <property type="match status" value="1"/>
</dbReference>
<dbReference type="PANTHER" id="PTHR45947">
    <property type="entry name" value="SULFOQUINOVOSYL TRANSFERASE SQD2"/>
    <property type="match status" value="1"/>
</dbReference>
<reference evidence="2 3" key="1">
    <citation type="submission" date="2020-09" db="EMBL/GenBank/DDBJ databases">
        <title>Draft genome of Gelidibacter salicanalis PAMC21136.</title>
        <authorList>
            <person name="Park H."/>
        </authorList>
    </citation>
    <scope>NUCLEOTIDE SEQUENCE [LARGE SCALE GENOMIC DNA]</scope>
    <source>
        <strain evidence="2 3">PAMC21136</strain>
    </source>
</reference>
<protein>
    <submittedName>
        <fullName evidence="2">Glycosyltransferase family 4 protein</fullName>
    </submittedName>
</protein>
<dbReference type="RefSeq" id="WP_199596604.1">
    <property type="nucleotide sequence ID" value="NZ_JAEHJZ010000001.1"/>
</dbReference>
<gene>
    <name evidence="2" type="ORF">JEM65_00600</name>
</gene>
<dbReference type="EMBL" id="JAEHJZ010000001">
    <property type="protein sequence ID" value="MBJ7879157.1"/>
    <property type="molecule type" value="Genomic_DNA"/>
</dbReference>
<evidence type="ECO:0000313" key="3">
    <source>
        <dbReference type="Proteomes" id="UP000662373"/>
    </source>
</evidence>
<dbReference type="Gene3D" id="3.40.50.2000">
    <property type="entry name" value="Glycogen Phosphorylase B"/>
    <property type="match status" value="2"/>
</dbReference>
<sequence length="395" mass="44869">MKKLAIISTHPIQYNAPWFKLMATRGNVELKVFYTWSQAADTVKDKTFGQDIKWDIPLLEGYDYEFVENVSKKPGSHHFFGIDNPALITQVKAFTPDALLCFGWSFKSHFKAMRYFHGKIPVWFRGDSTLLDETGGIKTSLRRLILKTVYRYVDKAFYVGQANKAYFLKHGLKEHQLVYAPHAVNNAHFEDTDARNYEHRALQWKRELGIPEQQTTVIFAGKFEKKKQPDVLIDAIIAANKNRQQPIALVMIGSGPMDQVIKEKAKRQDNIWMLPFQNQTMMPLVYRLGSVFCLPSQGPGETWGLAMNEAMASSRPVIATDKVGGVKDMVLQDVNSYCFQHDQVSALVEILETLSSETLKVMGLNAKEHSNKFTLERIVMAVESTIGGSQIKEVQ</sequence>
<keyword evidence="3" id="KW-1185">Reference proteome</keyword>
<name>A0A934KHP7_9FLAO</name>
<comment type="caution">
    <text evidence="2">The sequence shown here is derived from an EMBL/GenBank/DDBJ whole genome shotgun (WGS) entry which is preliminary data.</text>
</comment>
<dbReference type="InterPro" id="IPR050194">
    <property type="entry name" value="Glycosyltransferase_grp1"/>
</dbReference>
<dbReference type="SUPFAM" id="SSF53756">
    <property type="entry name" value="UDP-Glycosyltransferase/glycogen phosphorylase"/>
    <property type="match status" value="1"/>
</dbReference>
<dbReference type="Proteomes" id="UP000662373">
    <property type="component" value="Unassembled WGS sequence"/>
</dbReference>